<dbReference type="AlphaFoldDB" id="A0A3M0KNI4"/>
<dbReference type="OrthoDB" id="9314767at2759"/>
<dbReference type="Proteomes" id="UP000269221">
    <property type="component" value="Unassembled WGS sequence"/>
</dbReference>
<evidence type="ECO:0000313" key="1">
    <source>
        <dbReference type="EMBL" id="RMC14799.1"/>
    </source>
</evidence>
<sequence length="79" mass="9185">MLFKEMVAIPSLEVFQAKLDGALSNLVKWKFSLPMAEELELNDLYDCFQPKLFYDSMFYDSMGLLRETDVIGTINHMLK</sequence>
<proteinExistence type="predicted"/>
<name>A0A3M0KNI4_HIRRU</name>
<protein>
    <submittedName>
        <fullName evidence="1">Uncharacterized protein</fullName>
    </submittedName>
</protein>
<reference evidence="1 2" key="1">
    <citation type="submission" date="2018-07" db="EMBL/GenBank/DDBJ databases">
        <title>A high quality draft genome assembly of the barn swallow (H. rustica rustica).</title>
        <authorList>
            <person name="Formenti G."/>
            <person name="Chiara M."/>
            <person name="Poveda L."/>
            <person name="Francoijs K.-J."/>
            <person name="Bonisoli-Alquati A."/>
            <person name="Canova L."/>
            <person name="Gianfranceschi L."/>
            <person name="Horner D.S."/>
            <person name="Saino N."/>
        </authorList>
    </citation>
    <scope>NUCLEOTIDE SEQUENCE [LARGE SCALE GENOMIC DNA]</scope>
    <source>
        <strain evidence="1">Chelidonia</strain>
        <tissue evidence="1">Blood</tissue>
    </source>
</reference>
<gene>
    <name evidence="1" type="ORF">DUI87_06975</name>
</gene>
<organism evidence="1 2">
    <name type="scientific">Hirundo rustica rustica</name>
    <dbReference type="NCBI Taxonomy" id="333673"/>
    <lineage>
        <taxon>Eukaryota</taxon>
        <taxon>Metazoa</taxon>
        <taxon>Chordata</taxon>
        <taxon>Craniata</taxon>
        <taxon>Vertebrata</taxon>
        <taxon>Euteleostomi</taxon>
        <taxon>Archelosauria</taxon>
        <taxon>Archosauria</taxon>
        <taxon>Dinosauria</taxon>
        <taxon>Saurischia</taxon>
        <taxon>Theropoda</taxon>
        <taxon>Coelurosauria</taxon>
        <taxon>Aves</taxon>
        <taxon>Neognathae</taxon>
        <taxon>Neoaves</taxon>
        <taxon>Telluraves</taxon>
        <taxon>Australaves</taxon>
        <taxon>Passeriformes</taxon>
        <taxon>Sylvioidea</taxon>
        <taxon>Hirundinidae</taxon>
        <taxon>Hirundo</taxon>
    </lineage>
</organism>
<comment type="caution">
    <text evidence="1">The sequence shown here is derived from an EMBL/GenBank/DDBJ whole genome shotgun (WGS) entry which is preliminary data.</text>
</comment>
<accession>A0A3M0KNI4</accession>
<dbReference type="EMBL" id="QRBI01000104">
    <property type="protein sequence ID" value="RMC14799.1"/>
    <property type="molecule type" value="Genomic_DNA"/>
</dbReference>
<keyword evidence="2" id="KW-1185">Reference proteome</keyword>
<evidence type="ECO:0000313" key="2">
    <source>
        <dbReference type="Proteomes" id="UP000269221"/>
    </source>
</evidence>